<keyword evidence="6" id="KW-0862">Zinc</keyword>
<dbReference type="InterPro" id="IPR024403">
    <property type="entry name" value="DHOase_cat"/>
</dbReference>
<accession>A0ABS2G7R5</accession>
<feature type="binding site" evidence="6">
    <location>
        <position position="84"/>
    </location>
    <ligand>
        <name>substrate</name>
    </ligand>
</feature>
<evidence type="ECO:0000256" key="6">
    <source>
        <dbReference type="HAMAP-Rule" id="MF_00220"/>
    </source>
</evidence>
<comment type="function">
    <text evidence="1 6">Catalyzes the reversible cyclization of carbamoyl aspartate to dihydroorotate.</text>
</comment>
<evidence type="ECO:0000313" key="8">
    <source>
        <dbReference type="EMBL" id="MBM6877516.1"/>
    </source>
</evidence>
<dbReference type="HAMAP" id="MF_00220_B">
    <property type="entry name" value="PyrC_classI_B"/>
    <property type="match status" value="1"/>
</dbReference>
<comment type="cofactor">
    <cofactor evidence="6">
        <name>Zn(2+)</name>
        <dbReference type="ChEBI" id="CHEBI:29105"/>
    </cofactor>
    <text evidence="6">Binds 2 Zn(2+) ions per subunit.</text>
</comment>
<evidence type="ECO:0000256" key="5">
    <source>
        <dbReference type="ARBA" id="ARBA00022975"/>
    </source>
</evidence>
<feature type="binding site" evidence="6">
    <location>
        <position position="293"/>
    </location>
    <ligand>
        <name>Zn(2+)</name>
        <dbReference type="ChEBI" id="CHEBI:29105"/>
        <label>1</label>
    </ligand>
</feature>
<evidence type="ECO:0000313" key="9">
    <source>
        <dbReference type="Proteomes" id="UP000729290"/>
    </source>
</evidence>
<evidence type="ECO:0000256" key="2">
    <source>
        <dbReference type="ARBA" id="ARBA00010286"/>
    </source>
</evidence>
<evidence type="ECO:0000256" key="3">
    <source>
        <dbReference type="ARBA" id="ARBA00022723"/>
    </source>
</evidence>
<feature type="binding site" evidence="6">
    <location>
        <position position="141"/>
    </location>
    <ligand>
        <name>Zn(2+)</name>
        <dbReference type="ChEBI" id="CHEBI:29105"/>
        <label>2</label>
    </ligand>
</feature>
<feature type="binding site" evidence="6">
    <location>
        <position position="297"/>
    </location>
    <ligand>
        <name>substrate</name>
    </ligand>
</feature>
<dbReference type="Gene3D" id="2.30.40.10">
    <property type="entry name" value="Urease, subunit C, domain 1"/>
    <property type="match status" value="1"/>
</dbReference>
<dbReference type="InterPro" id="IPR050138">
    <property type="entry name" value="DHOase/Allantoinase_Hydrolase"/>
</dbReference>
<protein>
    <recommendedName>
        <fullName evidence="6">Dihydroorotase</fullName>
        <shortName evidence="6">DHOase</shortName>
        <ecNumber evidence="6">3.5.2.3</ecNumber>
    </recommendedName>
</protein>
<feature type="binding site" evidence="6">
    <location>
        <position position="221"/>
    </location>
    <ligand>
        <name>Zn(2+)</name>
        <dbReference type="ChEBI" id="CHEBI:29105"/>
        <label>2</label>
    </ligand>
</feature>
<dbReference type="PROSITE" id="PS00483">
    <property type="entry name" value="DIHYDROOROTASE_2"/>
    <property type="match status" value="1"/>
</dbReference>
<keyword evidence="5 6" id="KW-0665">Pyrimidine biosynthesis</keyword>
<dbReference type="PANTHER" id="PTHR43668:SF2">
    <property type="entry name" value="ALLANTOINASE"/>
    <property type="match status" value="1"/>
</dbReference>
<dbReference type="EC" id="3.5.2.3" evidence="6"/>
<sequence length="414" mass="45382">MVFTQGEFVKTNVFVNNGMISHISTAAPEGSSVVFDLEGCVIFPGFIDVHTHLREPGFFYKETIETGTKAAAHGGYTSICAMPNLKPVPDSAQTLAPQLEAIEKTACIQVLPYGAITKGELGQELADFDALAPHVCAFSDDGRGVQNDDMMRQAMTKIHALGKMVAAHCEVNELLRGGYIHDGQYAALHGHKGICSESEWKQIERDLALVRETGCDYHVCHISTKESVELIRQAKKEGLPVSCETGPHYLVLTDMDLQEDGRFKMNPPLRSKEDQAALLEGIQDGTIDMIATDHAPHSAEEKSKGLAGSMMGIVGLETAFPILYTELVKKGVLTLEQLIHLMHTNPSRRFGIGSPLAEGMPADLTVYNLNESYTIDPETFLSKGRSTPFAGWNVWGKCKMTMYHGNIVWQEDKA</sequence>
<comment type="catalytic activity">
    <reaction evidence="6">
        <text>(S)-dihydroorotate + H2O = N-carbamoyl-L-aspartate + H(+)</text>
        <dbReference type="Rhea" id="RHEA:24296"/>
        <dbReference type="ChEBI" id="CHEBI:15377"/>
        <dbReference type="ChEBI" id="CHEBI:15378"/>
        <dbReference type="ChEBI" id="CHEBI:30864"/>
        <dbReference type="ChEBI" id="CHEBI:32814"/>
        <dbReference type="EC" id="3.5.2.3"/>
    </reaction>
</comment>
<evidence type="ECO:0000256" key="4">
    <source>
        <dbReference type="ARBA" id="ARBA00022801"/>
    </source>
</evidence>
<dbReference type="NCBIfam" id="TIGR00857">
    <property type="entry name" value="pyrC_multi"/>
    <property type="match status" value="1"/>
</dbReference>
<dbReference type="SUPFAM" id="SSF51338">
    <property type="entry name" value="Composite domain of metallo-dependent hydrolases"/>
    <property type="match status" value="1"/>
</dbReference>
<comment type="pathway">
    <text evidence="6">Pyrimidine metabolism; UMP biosynthesis via de novo pathway; (S)-dihydroorotate from bicarbonate: step 3/3.</text>
</comment>
<dbReference type="CDD" id="cd01317">
    <property type="entry name" value="DHOase_IIa"/>
    <property type="match status" value="1"/>
</dbReference>
<dbReference type="EMBL" id="JACSNV010000005">
    <property type="protein sequence ID" value="MBM6877516.1"/>
    <property type="molecule type" value="Genomic_DNA"/>
</dbReference>
<evidence type="ECO:0000259" key="7">
    <source>
        <dbReference type="Pfam" id="PF12890"/>
    </source>
</evidence>
<evidence type="ECO:0000256" key="1">
    <source>
        <dbReference type="ARBA" id="ARBA00002368"/>
    </source>
</evidence>
<dbReference type="InterPro" id="IPR011059">
    <property type="entry name" value="Metal-dep_hydrolase_composite"/>
</dbReference>
<feature type="active site" evidence="6">
    <location>
        <position position="293"/>
    </location>
</feature>
<dbReference type="Pfam" id="PF12890">
    <property type="entry name" value="DHOase"/>
    <property type="match status" value="1"/>
</dbReference>
<dbReference type="InterPro" id="IPR032466">
    <property type="entry name" value="Metal_Hydrolase"/>
</dbReference>
<keyword evidence="4 6" id="KW-0378">Hydrolase</keyword>
<comment type="caution">
    <text evidence="8">The sequence shown here is derived from an EMBL/GenBank/DDBJ whole genome shotgun (WGS) entry which is preliminary data.</text>
</comment>
<feature type="binding site" evidence="6">
    <location>
        <position position="52"/>
    </location>
    <ligand>
        <name>Zn(2+)</name>
        <dbReference type="ChEBI" id="CHEBI:29105"/>
        <label>1</label>
    </ligand>
</feature>
<dbReference type="Proteomes" id="UP000729290">
    <property type="component" value="Unassembled WGS sequence"/>
</dbReference>
<comment type="caution">
    <text evidence="6">Lacks conserved residue(s) required for the propagation of feature annotation.</text>
</comment>
<feature type="binding site" evidence="6">
    <location>
        <position position="50"/>
    </location>
    <ligand>
        <name>Zn(2+)</name>
        <dbReference type="ChEBI" id="CHEBI:29105"/>
        <label>1</label>
    </ligand>
</feature>
<comment type="similarity">
    <text evidence="2 6">Belongs to the metallo-dependent hydrolases superfamily. DHOase family. Class I DHOase subfamily.</text>
</comment>
<keyword evidence="3 6" id="KW-0479">Metal-binding</keyword>
<keyword evidence="9" id="KW-1185">Reference proteome</keyword>
<gene>
    <name evidence="6" type="primary">pyrC</name>
    <name evidence="8" type="ORF">H9X83_05020</name>
</gene>
<dbReference type="InterPro" id="IPR004722">
    <property type="entry name" value="DHOase"/>
</dbReference>
<organism evidence="8 9">
    <name type="scientific">Anaerotignum lactatifermentans</name>
    <dbReference type="NCBI Taxonomy" id="160404"/>
    <lineage>
        <taxon>Bacteria</taxon>
        <taxon>Bacillati</taxon>
        <taxon>Bacillota</taxon>
        <taxon>Clostridia</taxon>
        <taxon>Lachnospirales</taxon>
        <taxon>Anaerotignaceae</taxon>
        <taxon>Anaerotignum</taxon>
    </lineage>
</organism>
<dbReference type="Gene3D" id="3.20.20.140">
    <property type="entry name" value="Metal-dependent hydrolases"/>
    <property type="match status" value="1"/>
</dbReference>
<proteinExistence type="inferred from homology"/>
<feature type="binding site" evidence="6">
    <location>
        <position position="266"/>
    </location>
    <ligand>
        <name>substrate</name>
    </ligand>
</feature>
<feature type="binding site" evidence="6">
    <location>
        <position position="168"/>
    </location>
    <ligand>
        <name>Zn(2+)</name>
        <dbReference type="ChEBI" id="CHEBI:29105"/>
        <label>2</label>
    </ligand>
</feature>
<feature type="binding site" evidence="6">
    <location>
        <position position="141"/>
    </location>
    <ligand>
        <name>Zn(2+)</name>
        <dbReference type="ChEBI" id="CHEBI:29105"/>
        <label>1</label>
    </ligand>
</feature>
<dbReference type="InterPro" id="IPR002195">
    <property type="entry name" value="Dihydroorotase_CS"/>
</dbReference>
<feature type="binding site" evidence="6">
    <location>
        <begin position="52"/>
        <end position="54"/>
    </location>
    <ligand>
        <name>substrate</name>
    </ligand>
</feature>
<dbReference type="SUPFAM" id="SSF51556">
    <property type="entry name" value="Metallo-dependent hydrolases"/>
    <property type="match status" value="1"/>
</dbReference>
<reference evidence="8 9" key="1">
    <citation type="journal article" date="2021" name="Sci. Rep.">
        <title>The distribution of antibiotic resistance genes in chicken gut microbiota commensals.</title>
        <authorList>
            <person name="Juricova H."/>
            <person name="Matiasovicova J."/>
            <person name="Kubasova T."/>
            <person name="Cejkova D."/>
            <person name="Rychlik I."/>
        </authorList>
    </citation>
    <scope>NUCLEOTIDE SEQUENCE [LARGE SCALE GENOMIC DNA]</scope>
    <source>
        <strain evidence="8 9">An431b</strain>
    </source>
</reference>
<feature type="domain" description="Dihydroorotase catalytic" evidence="7">
    <location>
        <begin position="40"/>
        <end position="227"/>
    </location>
</feature>
<dbReference type="PANTHER" id="PTHR43668">
    <property type="entry name" value="ALLANTOINASE"/>
    <property type="match status" value="1"/>
</dbReference>
<name>A0ABS2G7R5_9FIRM</name>